<dbReference type="EMBL" id="BMCT01000001">
    <property type="protein sequence ID" value="GGF49938.1"/>
    <property type="molecule type" value="Genomic_DNA"/>
</dbReference>
<comment type="caution">
    <text evidence="1">The sequence shown here is derived from an EMBL/GenBank/DDBJ whole genome shotgun (WGS) entry which is preliminary data.</text>
</comment>
<reference evidence="1" key="2">
    <citation type="submission" date="2020-09" db="EMBL/GenBank/DDBJ databases">
        <authorList>
            <person name="Sun Q."/>
            <person name="Sedlacek I."/>
        </authorList>
    </citation>
    <scope>NUCLEOTIDE SEQUENCE</scope>
    <source>
        <strain evidence="1">CCM 7897</strain>
    </source>
</reference>
<sequence>MSDLVLEDIPGRAEVVAWFGRMPGFHDAELMELTLVPKGESRLSLHAWNLTDRTDPKGYFISERHAVVTLTLSRVSRIELADFHMFPAIVSKLDIARCEAGVRVWWETSYGVEGVLEAERLALDLTPGRP</sequence>
<dbReference type="AlphaFoldDB" id="A0A917BPY2"/>
<proteinExistence type="predicted"/>
<evidence type="ECO:0000313" key="1">
    <source>
        <dbReference type="EMBL" id="GGF49938.1"/>
    </source>
</evidence>
<evidence type="ECO:0000313" key="2">
    <source>
        <dbReference type="Proteomes" id="UP000606044"/>
    </source>
</evidence>
<keyword evidence="2" id="KW-1185">Reference proteome</keyword>
<organism evidence="1 2">
    <name type="scientific">Azorhizobium oxalatiphilum</name>
    <dbReference type="NCBI Taxonomy" id="980631"/>
    <lineage>
        <taxon>Bacteria</taxon>
        <taxon>Pseudomonadati</taxon>
        <taxon>Pseudomonadota</taxon>
        <taxon>Alphaproteobacteria</taxon>
        <taxon>Hyphomicrobiales</taxon>
        <taxon>Xanthobacteraceae</taxon>
        <taxon>Azorhizobium</taxon>
    </lineage>
</organism>
<dbReference type="Proteomes" id="UP000606044">
    <property type="component" value="Unassembled WGS sequence"/>
</dbReference>
<protein>
    <submittedName>
        <fullName evidence="1">Uncharacterized protein</fullName>
    </submittedName>
</protein>
<gene>
    <name evidence="1" type="ORF">GCM10007301_06510</name>
</gene>
<name>A0A917BPY2_9HYPH</name>
<dbReference type="RefSeq" id="WP_188575344.1">
    <property type="nucleotide sequence ID" value="NZ_BMCT01000001.1"/>
</dbReference>
<reference evidence="1" key="1">
    <citation type="journal article" date="2014" name="Int. J. Syst. Evol. Microbiol.">
        <title>Complete genome sequence of Corynebacterium casei LMG S-19264T (=DSM 44701T), isolated from a smear-ripened cheese.</title>
        <authorList>
            <consortium name="US DOE Joint Genome Institute (JGI-PGF)"/>
            <person name="Walter F."/>
            <person name="Albersmeier A."/>
            <person name="Kalinowski J."/>
            <person name="Ruckert C."/>
        </authorList>
    </citation>
    <scope>NUCLEOTIDE SEQUENCE</scope>
    <source>
        <strain evidence="1">CCM 7897</strain>
    </source>
</reference>
<accession>A0A917BPY2</accession>